<reference evidence="2 3" key="1">
    <citation type="submission" date="2024-04" db="EMBL/GenBank/DDBJ databases">
        <authorList>
            <person name="Waldvogel A.-M."/>
            <person name="Schoenle A."/>
        </authorList>
    </citation>
    <scope>NUCLEOTIDE SEQUENCE [LARGE SCALE GENOMIC DNA]</scope>
</reference>
<feature type="region of interest" description="Disordered" evidence="1">
    <location>
        <begin position="154"/>
        <end position="181"/>
    </location>
</feature>
<proteinExistence type="predicted"/>
<evidence type="ECO:0000313" key="2">
    <source>
        <dbReference type="EMBL" id="CAL1605273.1"/>
    </source>
</evidence>
<organism evidence="2 3">
    <name type="scientific">Knipowitschia caucasica</name>
    <name type="common">Caucasian dwarf goby</name>
    <name type="synonym">Pomatoschistus caucasicus</name>
    <dbReference type="NCBI Taxonomy" id="637954"/>
    <lineage>
        <taxon>Eukaryota</taxon>
        <taxon>Metazoa</taxon>
        <taxon>Chordata</taxon>
        <taxon>Craniata</taxon>
        <taxon>Vertebrata</taxon>
        <taxon>Euteleostomi</taxon>
        <taxon>Actinopterygii</taxon>
        <taxon>Neopterygii</taxon>
        <taxon>Teleostei</taxon>
        <taxon>Neoteleostei</taxon>
        <taxon>Acanthomorphata</taxon>
        <taxon>Gobiaria</taxon>
        <taxon>Gobiiformes</taxon>
        <taxon>Gobioidei</taxon>
        <taxon>Gobiidae</taxon>
        <taxon>Gobiinae</taxon>
        <taxon>Knipowitschia</taxon>
    </lineage>
</organism>
<dbReference type="AlphaFoldDB" id="A0AAV2LW37"/>
<feature type="compositionally biased region" description="Low complexity" evidence="1">
    <location>
        <begin position="39"/>
        <end position="48"/>
    </location>
</feature>
<dbReference type="Proteomes" id="UP001497482">
    <property type="component" value="Chromosome 5"/>
</dbReference>
<sequence>MWGSGGPRLRQGRCFSPPFLLHTGTPPHAPTPPHPAGPHAPRARATAPSECTQTHPQAPRTPRNRDPPGERSRGKKQRFKPTASCVPAARSASVRRRSQEFVSVRDEDEGGRPGPGLAEESGGKSSGKAAVTERCCGPLSHSLLQPASARFAPAPTLTAPQRGPNHCGHKTGGRGLQRAVQ</sequence>
<protein>
    <submittedName>
        <fullName evidence="2">Uncharacterized protein</fullName>
    </submittedName>
</protein>
<keyword evidence="3" id="KW-1185">Reference proteome</keyword>
<feature type="region of interest" description="Disordered" evidence="1">
    <location>
        <begin position="1"/>
        <end position="130"/>
    </location>
</feature>
<evidence type="ECO:0000313" key="3">
    <source>
        <dbReference type="Proteomes" id="UP001497482"/>
    </source>
</evidence>
<feature type="compositionally biased region" description="Low complexity" evidence="1">
    <location>
        <begin position="83"/>
        <end position="92"/>
    </location>
</feature>
<gene>
    <name evidence="2" type="ORF">KC01_LOCUS32687</name>
</gene>
<accession>A0AAV2LW37</accession>
<name>A0AAV2LW37_KNICA</name>
<feature type="compositionally biased region" description="Pro residues" evidence="1">
    <location>
        <begin position="27"/>
        <end position="38"/>
    </location>
</feature>
<feature type="compositionally biased region" description="Basic and acidic residues" evidence="1">
    <location>
        <begin position="63"/>
        <end position="72"/>
    </location>
</feature>
<evidence type="ECO:0000256" key="1">
    <source>
        <dbReference type="SAM" id="MobiDB-lite"/>
    </source>
</evidence>
<dbReference type="EMBL" id="OZ035827">
    <property type="protein sequence ID" value="CAL1605273.1"/>
    <property type="molecule type" value="Genomic_DNA"/>
</dbReference>